<protein>
    <submittedName>
        <fullName evidence="1">Uncharacterized protein</fullName>
    </submittedName>
</protein>
<dbReference type="EMBL" id="VXIV02000858">
    <property type="protein sequence ID" value="KAF6035587.1"/>
    <property type="molecule type" value="Genomic_DNA"/>
</dbReference>
<gene>
    <name evidence="1" type="ORF">EB796_006114</name>
</gene>
<evidence type="ECO:0000313" key="1">
    <source>
        <dbReference type="EMBL" id="KAF6035587.1"/>
    </source>
</evidence>
<dbReference type="AlphaFoldDB" id="A0A7J7KBE3"/>
<reference evidence="1" key="1">
    <citation type="submission" date="2020-06" db="EMBL/GenBank/DDBJ databases">
        <title>Draft genome of Bugula neritina, a colonial animal packing powerful symbionts and potential medicines.</title>
        <authorList>
            <person name="Rayko M."/>
        </authorList>
    </citation>
    <scope>NUCLEOTIDE SEQUENCE [LARGE SCALE GENOMIC DNA]</scope>
    <source>
        <strain evidence="1">Kwan_BN1</strain>
    </source>
</reference>
<evidence type="ECO:0000313" key="2">
    <source>
        <dbReference type="Proteomes" id="UP000593567"/>
    </source>
</evidence>
<organism evidence="1 2">
    <name type="scientific">Bugula neritina</name>
    <name type="common">Brown bryozoan</name>
    <name type="synonym">Sertularia neritina</name>
    <dbReference type="NCBI Taxonomy" id="10212"/>
    <lineage>
        <taxon>Eukaryota</taxon>
        <taxon>Metazoa</taxon>
        <taxon>Spiralia</taxon>
        <taxon>Lophotrochozoa</taxon>
        <taxon>Bryozoa</taxon>
        <taxon>Gymnolaemata</taxon>
        <taxon>Cheilostomatida</taxon>
        <taxon>Flustrina</taxon>
        <taxon>Buguloidea</taxon>
        <taxon>Bugulidae</taxon>
        <taxon>Bugula</taxon>
    </lineage>
</organism>
<proteinExistence type="predicted"/>
<accession>A0A7J7KBE3</accession>
<dbReference type="Proteomes" id="UP000593567">
    <property type="component" value="Unassembled WGS sequence"/>
</dbReference>
<keyword evidence="2" id="KW-1185">Reference proteome</keyword>
<name>A0A7J7KBE3_BUGNE</name>
<comment type="caution">
    <text evidence="1">The sequence shown here is derived from an EMBL/GenBank/DDBJ whole genome shotgun (WGS) entry which is preliminary data.</text>
</comment>
<sequence>MHREYLLFLEDFLPPFFWRTINDRSVVTRKVVFFFIFLTSYKTKKNMAQDTSADVTDKVGLRAMTCHCCTIYQFCTVSEFLQHCHLVE</sequence>